<dbReference type="SUPFAM" id="SSF141072">
    <property type="entry name" value="CalX-like"/>
    <property type="match status" value="1"/>
</dbReference>
<dbReference type="EMBL" id="VIOS01000123">
    <property type="protein sequence ID" value="TQP08982.1"/>
    <property type="molecule type" value="Genomic_DNA"/>
</dbReference>
<dbReference type="RefSeq" id="WP_312845597.1">
    <property type="nucleotide sequence ID" value="NZ_VIOS01000123.1"/>
</dbReference>
<evidence type="ECO:0000256" key="4">
    <source>
        <dbReference type="ARBA" id="ARBA00023065"/>
    </source>
</evidence>
<evidence type="ECO:0000256" key="1">
    <source>
        <dbReference type="ARBA" id="ARBA00022729"/>
    </source>
</evidence>
<comment type="caution">
    <text evidence="6">The sequence shown here is derived from an EMBL/GenBank/DDBJ whole genome shotgun (WGS) entry which is preliminary data.</text>
</comment>
<evidence type="ECO:0000259" key="5">
    <source>
        <dbReference type="Pfam" id="PF03160"/>
    </source>
</evidence>
<evidence type="ECO:0000256" key="2">
    <source>
        <dbReference type="ARBA" id="ARBA00022737"/>
    </source>
</evidence>
<protein>
    <recommendedName>
        <fullName evidence="5">Calx-beta domain-containing protein</fullName>
    </recommendedName>
</protein>
<feature type="domain" description="Calx-beta" evidence="5">
    <location>
        <begin position="62"/>
        <end position="150"/>
    </location>
</feature>
<dbReference type="PANTHER" id="PTHR11878">
    <property type="entry name" value="SODIUM/CALCIUM EXCHANGER"/>
    <property type="match status" value="1"/>
</dbReference>
<dbReference type="InterPro" id="IPR038081">
    <property type="entry name" value="CalX-like_sf"/>
</dbReference>
<dbReference type="Proteomes" id="UP000319979">
    <property type="component" value="Unassembled WGS sequence"/>
</dbReference>
<dbReference type="Gene3D" id="2.60.40.2030">
    <property type="match status" value="1"/>
</dbReference>
<organism evidence="6 7">
    <name type="scientific">Vibrio cholerae</name>
    <dbReference type="NCBI Taxonomy" id="666"/>
    <lineage>
        <taxon>Bacteria</taxon>
        <taxon>Pseudomonadati</taxon>
        <taxon>Pseudomonadota</taxon>
        <taxon>Gammaproteobacteria</taxon>
        <taxon>Vibrionales</taxon>
        <taxon>Vibrionaceae</taxon>
        <taxon>Vibrio</taxon>
    </lineage>
</organism>
<proteinExistence type="predicted"/>
<feature type="non-terminal residue" evidence="6">
    <location>
        <position position="1"/>
    </location>
</feature>
<dbReference type="PANTHER" id="PTHR11878:SF65">
    <property type="entry name" value="NA_CA-EXCHANGE PROTEIN, ISOFORM G"/>
    <property type="match status" value="1"/>
</dbReference>
<dbReference type="GO" id="GO:0007154">
    <property type="term" value="P:cell communication"/>
    <property type="evidence" value="ECO:0007669"/>
    <property type="project" value="InterPro"/>
</dbReference>
<reference evidence="6 7" key="1">
    <citation type="submission" date="2019-07" db="EMBL/GenBank/DDBJ databases">
        <title>Phenotypic and genotypic antimicrobial resistance traits of Vibrio cholerae non-O1/non-O139 isolated from a large Austrian lake frequently associated with cases of infection.</title>
        <authorList>
            <person name="Lepuschitz S."/>
            <person name="Baron S."/>
            <person name="Larvor E."/>
            <person name="Granier S."/>
            <person name="Pretzer C."/>
            <person name="Mach R.L."/>
            <person name="Farnleitner A.H."/>
            <person name="Ruppitsch W."/>
            <person name="Pleininger S."/>
            <person name="Indra A."/>
            <person name="Kirschner A.K.T."/>
        </authorList>
    </citation>
    <scope>NUCLEOTIDE SEQUENCE [LARGE SCALE GENOMIC DNA]</scope>
    <source>
        <strain evidence="6 7">A12JL36W90</strain>
    </source>
</reference>
<keyword evidence="1" id="KW-0732">Signal</keyword>
<evidence type="ECO:0000313" key="6">
    <source>
        <dbReference type="EMBL" id="TQP08982.1"/>
    </source>
</evidence>
<sequence length="265" mass="28816">IYTGSVEVGDTTVTVTGQGKEGTAFEGENNTAELTIRKVDVPKLNIVASDPSASEPNDNGMFTITASKAFAQDTTVNIVISGTANSGTDYRNILQAQKFPAGTQSLNIPVTVINDAVEESSETVVVTLQDGNGYSVQAPYSATVTINDDDQLRVVPMTVEVRCEANAGSAKLWTRVSNNSGKTGYIREPHKGWIEIPSGTNNKEIDYQQTSEYKKELVERFRDSAGGISNSFSLPYDESRCHWEWGHDANGTWTHSYNGYSKIVN</sequence>
<dbReference type="InterPro" id="IPR051171">
    <property type="entry name" value="CaCA"/>
</dbReference>
<dbReference type="AlphaFoldDB" id="A0A544BRH8"/>
<dbReference type="InterPro" id="IPR003644">
    <property type="entry name" value="Calx_beta"/>
</dbReference>
<keyword evidence="4" id="KW-0406">Ion transport</keyword>
<keyword evidence="4" id="KW-0813">Transport</keyword>
<evidence type="ECO:0000256" key="3">
    <source>
        <dbReference type="ARBA" id="ARBA00022837"/>
    </source>
</evidence>
<gene>
    <name evidence="6" type="ORF">FLM02_18030</name>
</gene>
<keyword evidence="2" id="KW-0677">Repeat</keyword>
<accession>A0A544BRH8</accession>
<name>A0A544BRH8_VIBCL</name>
<dbReference type="GO" id="GO:0030001">
    <property type="term" value="P:metal ion transport"/>
    <property type="evidence" value="ECO:0007669"/>
    <property type="project" value="TreeGrafter"/>
</dbReference>
<evidence type="ECO:0000313" key="7">
    <source>
        <dbReference type="Proteomes" id="UP000319979"/>
    </source>
</evidence>
<keyword evidence="3" id="KW-0106">Calcium</keyword>
<dbReference type="GO" id="GO:0016020">
    <property type="term" value="C:membrane"/>
    <property type="evidence" value="ECO:0007669"/>
    <property type="project" value="InterPro"/>
</dbReference>
<dbReference type="Pfam" id="PF03160">
    <property type="entry name" value="Calx-beta"/>
    <property type="match status" value="1"/>
</dbReference>